<dbReference type="EMBL" id="AP023081">
    <property type="protein sequence ID" value="BCD89351.1"/>
    <property type="molecule type" value="Genomic_DNA"/>
</dbReference>
<accession>A0ABN6C1J6</accession>
<proteinExistence type="predicted"/>
<sequence>MQHPPLQARTGCGTGQQLGGQALAGQRQAGGEHGSAGRTLMLQAKGEQAIQEWIVKLSAWIVTEGYSADFWIHAWTLFL</sequence>
<name>A0ABN6C1J6_9PSED</name>
<evidence type="ECO:0008006" key="4">
    <source>
        <dbReference type="Google" id="ProtNLM"/>
    </source>
</evidence>
<gene>
    <name evidence="2" type="ORF">PSm6_57580</name>
</gene>
<protein>
    <recommendedName>
        <fullName evidence="4">PH domain-containing protein</fullName>
    </recommendedName>
</protein>
<keyword evidence="3" id="KW-1185">Reference proteome</keyword>
<evidence type="ECO:0000256" key="1">
    <source>
        <dbReference type="SAM" id="MobiDB-lite"/>
    </source>
</evidence>
<reference evidence="2" key="1">
    <citation type="submission" date="2020-05" db="EMBL/GenBank/DDBJ databases">
        <title>Complete genome sequence of Pseudomonas sp. Sm006.</title>
        <authorList>
            <person name="Takeuchi K."/>
            <person name="Someya N."/>
        </authorList>
    </citation>
    <scope>NUCLEOTIDE SEQUENCE</scope>
    <source>
        <strain evidence="2">Sm006</strain>
    </source>
</reference>
<feature type="region of interest" description="Disordered" evidence="1">
    <location>
        <begin position="1"/>
        <end position="35"/>
    </location>
</feature>
<feature type="compositionally biased region" description="Low complexity" evidence="1">
    <location>
        <begin position="19"/>
        <end position="29"/>
    </location>
</feature>
<organism evidence="2 3">
    <name type="scientific">Pseudomonas solani</name>
    <dbReference type="NCBI Taxonomy" id="2731552"/>
    <lineage>
        <taxon>Bacteria</taxon>
        <taxon>Pseudomonadati</taxon>
        <taxon>Pseudomonadota</taxon>
        <taxon>Gammaproteobacteria</taxon>
        <taxon>Pseudomonadales</taxon>
        <taxon>Pseudomonadaceae</taxon>
        <taxon>Pseudomonas</taxon>
    </lineage>
</organism>
<dbReference type="Proteomes" id="UP001064896">
    <property type="component" value="Chromosome"/>
</dbReference>
<evidence type="ECO:0000313" key="2">
    <source>
        <dbReference type="EMBL" id="BCD89351.1"/>
    </source>
</evidence>
<evidence type="ECO:0000313" key="3">
    <source>
        <dbReference type="Proteomes" id="UP001064896"/>
    </source>
</evidence>